<evidence type="ECO:0000256" key="2">
    <source>
        <dbReference type="ARBA" id="ARBA00022801"/>
    </source>
</evidence>
<dbReference type="AlphaFoldDB" id="C4V2N1"/>
<dbReference type="Proteomes" id="UP000005309">
    <property type="component" value="Unassembled WGS sequence"/>
</dbReference>
<dbReference type="InterPro" id="IPR000994">
    <property type="entry name" value="Pept_M24"/>
</dbReference>
<dbReference type="EMBL" id="ACLA01000010">
    <property type="protein sequence ID" value="EEQ49045.1"/>
    <property type="molecule type" value="Genomic_DNA"/>
</dbReference>
<organism evidence="5 6">
    <name type="scientific">Selenomonas flueggei ATCC 43531</name>
    <dbReference type="NCBI Taxonomy" id="638302"/>
    <lineage>
        <taxon>Bacteria</taxon>
        <taxon>Bacillati</taxon>
        <taxon>Bacillota</taxon>
        <taxon>Negativicutes</taxon>
        <taxon>Selenomonadales</taxon>
        <taxon>Selenomonadaceae</taxon>
        <taxon>Selenomonas</taxon>
    </lineage>
</organism>
<keyword evidence="6" id="KW-1185">Reference proteome</keyword>
<dbReference type="GO" id="GO:0046872">
    <property type="term" value="F:metal ion binding"/>
    <property type="evidence" value="ECO:0007669"/>
    <property type="project" value="UniProtKB-KW"/>
</dbReference>
<dbReference type="eggNOG" id="COG0006">
    <property type="taxonomic scope" value="Bacteria"/>
</dbReference>
<dbReference type="RefSeq" id="WP_006689510.1">
    <property type="nucleotide sequence ID" value="NZ_GG694006.1"/>
</dbReference>
<dbReference type="SUPFAM" id="SSF55920">
    <property type="entry name" value="Creatinase/aminopeptidase"/>
    <property type="match status" value="1"/>
</dbReference>
<dbReference type="InterPro" id="IPR036005">
    <property type="entry name" value="Creatinase/aminopeptidase-like"/>
</dbReference>
<dbReference type="Pfam" id="PF00557">
    <property type="entry name" value="Peptidase_M24"/>
    <property type="match status" value="1"/>
</dbReference>
<dbReference type="PANTHER" id="PTHR46112">
    <property type="entry name" value="AMINOPEPTIDASE"/>
    <property type="match status" value="1"/>
</dbReference>
<dbReference type="EC" id="3.4.13.9" evidence="5"/>
<dbReference type="Gene3D" id="3.40.350.10">
    <property type="entry name" value="Creatinase/prolidase N-terminal domain"/>
    <property type="match status" value="1"/>
</dbReference>
<dbReference type="PROSITE" id="PS00491">
    <property type="entry name" value="PROLINE_PEPTIDASE"/>
    <property type="match status" value="1"/>
</dbReference>
<name>C4V2N1_9FIRM</name>
<feature type="domain" description="Peptidase M24" evidence="3">
    <location>
        <begin position="138"/>
        <end position="339"/>
    </location>
</feature>
<dbReference type="InterPro" id="IPR029149">
    <property type="entry name" value="Creatin/AminoP/Spt16_N"/>
</dbReference>
<gene>
    <name evidence="5" type="primary">pepQ</name>
    <name evidence="5" type="ORF">HMPREF0908_0775</name>
</gene>
<dbReference type="CDD" id="cd01092">
    <property type="entry name" value="APP-like"/>
    <property type="match status" value="1"/>
</dbReference>
<dbReference type="GO" id="GO:0102009">
    <property type="term" value="F:proline dipeptidase activity"/>
    <property type="evidence" value="ECO:0007669"/>
    <property type="project" value="UniProtKB-EC"/>
</dbReference>
<feature type="domain" description="Creatinase N-terminal" evidence="4">
    <location>
        <begin position="6"/>
        <end position="130"/>
    </location>
</feature>
<evidence type="ECO:0000313" key="5">
    <source>
        <dbReference type="EMBL" id="EEQ49045.1"/>
    </source>
</evidence>
<dbReference type="SUPFAM" id="SSF53092">
    <property type="entry name" value="Creatinase/prolidase N-terminal domain"/>
    <property type="match status" value="1"/>
</dbReference>
<dbReference type="OrthoDB" id="9806388at2"/>
<keyword evidence="5" id="KW-0224">Dipeptidase</keyword>
<keyword evidence="5" id="KW-0645">Protease</keyword>
<proteinExistence type="predicted"/>
<dbReference type="GO" id="GO:0004177">
    <property type="term" value="F:aminopeptidase activity"/>
    <property type="evidence" value="ECO:0007669"/>
    <property type="project" value="UniProtKB-ARBA"/>
</dbReference>
<dbReference type="InterPro" id="IPR001131">
    <property type="entry name" value="Peptidase_M24B_aminopep-P_CS"/>
</dbReference>
<keyword evidence="1" id="KW-0479">Metal-binding</keyword>
<dbReference type="GO" id="GO:0008235">
    <property type="term" value="F:metalloexopeptidase activity"/>
    <property type="evidence" value="ECO:0007669"/>
    <property type="project" value="UniProtKB-ARBA"/>
</dbReference>
<sequence length="358" mass="39203">MEIEGRVARLRALMAEKVLDGVLVTKEESVHYFSGFRGDSTALLITPERLLLMTDNRYTEQAQLQAPSYDVVEQHDGLSKKIAEAAQDLGILALGFEGGALTCDRYEQMKPMLGEISFDTSLSLDALRMIKDADEIAAIRRACAIADAAFAHIITIIRPGMTECEVAAEMEYFMRRKGSERPAFTTIVASGVRGSLPHGVASTKEIARGELVTMDFGAVYEGYCSDITRTICVGRADAHQRERYDAVLMAQERALAALHPGVTGIEADRVARDALAEKNLAQYFGHGLGHSLGLEIHEEPRLSKSCPVALQENMLITDEPGIYIPGWGGIRIEDTVLITHDGAEPLTHAPKEFIEICI</sequence>
<evidence type="ECO:0000313" key="6">
    <source>
        <dbReference type="Proteomes" id="UP000005309"/>
    </source>
</evidence>
<dbReference type="HOGENOM" id="CLU_017266_4_2_9"/>
<dbReference type="Gene3D" id="3.90.230.10">
    <property type="entry name" value="Creatinase/methionine aminopeptidase superfamily"/>
    <property type="match status" value="1"/>
</dbReference>
<dbReference type="InterPro" id="IPR000587">
    <property type="entry name" value="Creatinase_N"/>
</dbReference>
<evidence type="ECO:0000256" key="1">
    <source>
        <dbReference type="ARBA" id="ARBA00022723"/>
    </source>
</evidence>
<comment type="caution">
    <text evidence="5">The sequence shown here is derived from an EMBL/GenBank/DDBJ whole genome shotgun (WGS) entry which is preliminary data.</text>
</comment>
<dbReference type="PANTHER" id="PTHR46112:SF3">
    <property type="entry name" value="AMINOPEPTIDASE YPDF"/>
    <property type="match status" value="1"/>
</dbReference>
<reference evidence="5 6" key="1">
    <citation type="submission" date="2009-04" db="EMBL/GenBank/DDBJ databases">
        <authorList>
            <person name="Qin X."/>
            <person name="Bachman B."/>
            <person name="Battles P."/>
            <person name="Bell A."/>
            <person name="Bess C."/>
            <person name="Bickham C."/>
            <person name="Chaboub L."/>
            <person name="Chen D."/>
            <person name="Coyle M."/>
            <person name="Deiros D.R."/>
            <person name="Dinh H."/>
            <person name="Forbes L."/>
            <person name="Fowler G."/>
            <person name="Francisco L."/>
            <person name="Fu Q."/>
            <person name="Gubbala S."/>
            <person name="Hale W."/>
            <person name="Han Y."/>
            <person name="Hemphill L."/>
            <person name="Highlander S.K."/>
            <person name="Hirani K."/>
            <person name="Hogues M."/>
            <person name="Jackson L."/>
            <person name="Jakkamsetti A."/>
            <person name="Javaid M."/>
            <person name="Jiang H."/>
            <person name="Korchina V."/>
            <person name="Kovar C."/>
            <person name="Lara F."/>
            <person name="Lee S."/>
            <person name="Mata R."/>
            <person name="Mathew T."/>
            <person name="Moen C."/>
            <person name="Morales K."/>
            <person name="Munidasa M."/>
            <person name="Nazareth L."/>
            <person name="Ngo R."/>
            <person name="Nguyen L."/>
            <person name="Okwuonu G."/>
            <person name="Ongeri F."/>
            <person name="Patil S."/>
            <person name="Petrosino J."/>
            <person name="Pham C."/>
            <person name="Pham P."/>
            <person name="Pu L.-L."/>
            <person name="Puazo M."/>
            <person name="Raj R."/>
            <person name="Reid J."/>
            <person name="Rouhana J."/>
            <person name="Saada N."/>
            <person name="Shang Y."/>
            <person name="Simmons D."/>
            <person name="Thornton R."/>
            <person name="Warren J."/>
            <person name="Weissenberger G."/>
            <person name="Zhang J."/>
            <person name="Zhang L."/>
            <person name="Zhou C."/>
            <person name="Zhu D."/>
            <person name="Muzny D."/>
            <person name="Worley K."/>
            <person name="Gibbs R."/>
        </authorList>
    </citation>
    <scope>NUCLEOTIDE SEQUENCE [LARGE SCALE GENOMIC DNA]</scope>
    <source>
        <strain evidence="5 6">ATCC 43531</strain>
    </source>
</reference>
<protein>
    <submittedName>
        <fullName evidence="5">Creatinase</fullName>
        <ecNumber evidence="5">3.4.13.9</ecNumber>
    </submittedName>
</protein>
<dbReference type="STRING" id="638302.HMPREF0908_0775"/>
<keyword evidence="2 5" id="KW-0378">Hydrolase</keyword>
<accession>C4V2N1</accession>
<dbReference type="InterPro" id="IPR050659">
    <property type="entry name" value="Peptidase_M24B"/>
</dbReference>
<evidence type="ECO:0000259" key="4">
    <source>
        <dbReference type="Pfam" id="PF01321"/>
    </source>
</evidence>
<dbReference type="InterPro" id="IPR001714">
    <property type="entry name" value="Pept_M24_MAP"/>
</dbReference>
<dbReference type="PRINTS" id="PR00599">
    <property type="entry name" value="MAPEPTIDASE"/>
</dbReference>
<dbReference type="Pfam" id="PF01321">
    <property type="entry name" value="Creatinase_N"/>
    <property type="match status" value="1"/>
</dbReference>
<evidence type="ECO:0000259" key="3">
    <source>
        <dbReference type="Pfam" id="PF00557"/>
    </source>
</evidence>